<evidence type="ECO:0000256" key="5">
    <source>
        <dbReference type="ARBA" id="ARBA00023014"/>
    </source>
</evidence>
<keyword evidence="4" id="KW-0408">Iron</keyword>
<feature type="domain" description="Radical SAM core" evidence="6">
    <location>
        <begin position="116"/>
        <end position="264"/>
    </location>
</feature>
<dbReference type="InterPro" id="IPR023867">
    <property type="entry name" value="Sulphatase_maturase_rSAM"/>
</dbReference>
<accession>A0A1T5G4E1</accession>
<evidence type="ECO:0000313" key="8">
    <source>
        <dbReference type="Proteomes" id="UP000190897"/>
    </source>
</evidence>
<proteinExistence type="predicted"/>
<dbReference type="NCBIfam" id="TIGR03978">
    <property type="entry name" value="rSAM_paired_1"/>
    <property type="match status" value="1"/>
</dbReference>
<evidence type="ECO:0000256" key="2">
    <source>
        <dbReference type="ARBA" id="ARBA00022691"/>
    </source>
</evidence>
<comment type="cofactor">
    <cofactor evidence="1">
        <name>[4Fe-4S] cluster</name>
        <dbReference type="ChEBI" id="CHEBI:49883"/>
    </cofactor>
</comment>
<name>A0A1T5G4E1_9BACT</name>
<protein>
    <submittedName>
        <fullName evidence="7">His-Xaa-Ser system radical SAM maturase HxsB</fullName>
    </submittedName>
</protein>
<keyword evidence="3" id="KW-0479">Metal-binding</keyword>
<dbReference type="GO" id="GO:0046872">
    <property type="term" value="F:metal ion binding"/>
    <property type="evidence" value="ECO:0007669"/>
    <property type="project" value="UniProtKB-KW"/>
</dbReference>
<dbReference type="PANTHER" id="PTHR43273">
    <property type="entry name" value="ANAEROBIC SULFATASE-MATURATING ENZYME HOMOLOG ASLB-RELATED"/>
    <property type="match status" value="1"/>
</dbReference>
<dbReference type="SUPFAM" id="SSF102114">
    <property type="entry name" value="Radical SAM enzymes"/>
    <property type="match status" value="1"/>
</dbReference>
<keyword evidence="2" id="KW-0949">S-adenosyl-L-methionine</keyword>
<dbReference type="InterPro" id="IPR024023">
    <property type="entry name" value="rSAM_paired_HxsB"/>
</dbReference>
<dbReference type="AlphaFoldDB" id="A0A1T5G4E1"/>
<keyword evidence="5" id="KW-0411">Iron-sulfur</keyword>
<dbReference type="Gene3D" id="3.20.20.70">
    <property type="entry name" value="Aldolase class I"/>
    <property type="match status" value="1"/>
</dbReference>
<organism evidence="7 8">
    <name type="scientific">Dyadobacter psychrophilus</name>
    <dbReference type="NCBI Taxonomy" id="651661"/>
    <lineage>
        <taxon>Bacteria</taxon>
        <taxon>Pseudomonadati</taxon>
        <taxon>Bacteroidota</taxon>
        <taxon>Cytophagia</taxon>
        <taxon>Cytophagales</taxon>
        <taxon>Spirosomataceae</taxon>
        <taxon>Dyadobacter</taxon>
    </lineage>
</organism>
<dbReference type="SFLD" id="SFLDS00029">
    <property type="entry name" value="Radical_SAM"/>
    <property type="match status" value="1"/>
</dbReference>
<evidence type="ECO:0000256" key="1">
    <source>
        <dbReference type="ARBA" id="ARBA00001966"/>
    </source>
</evidence>
<evidence type="ECO:0000313" key="7">
    <source>
        <dbReference type="EMBL" id="SKC03300.1"/>
    </source>
</evidence>
<dbReference type="STRING" id="651661.SAMN05660293_03648"/>
<dbReference type="SFLD" id="SFLDG01384">
    <property type="entry name" value="thioether_bond_formation_requi"/>
    <property type="match status" value="1"/>
</dbReference>
<evidence type="ECO:0000256" key="3">
    <source>
        <dbReference type="ARBA" id="ARBA00022723"/>
    </source>
</evidence>
<keyword evidence="8" id="KW-1185">Reference proteome</keyword>
<dbReference type="EMBL" id="FUZA01000005">
    <property type="protein sequence ID" value="SKC03300.1"/>
    <property type="molecule type" value="Genomic_DNA"/>
</dbReference>
<dbReference type="RefSeq" id="WP_082216185.1">
    <property type="nucleotide sequence ID" value="NZ_FUZA01000005.1"/>
</dbReference>
<dbReference type="InterPro" id="IPR058240">
    <property type="entry name" value="rSAM_sf"/>
</dbReference>
<dbReference type="SFLD" id="SFLDG01067">
    <property type="entry name" value="SPASM/twitch_domain_containing"/>
    <property type="match status" value="1"/>
</dbReference>
<dbReference type="Pfam" id="PF04055">
    <property type="entry name" value="Radical_SAM"/>
    <property type="match status" value="1"/>
</dbReference>
<dbReference type="GO" id="GO:0051536">
    <property type="term" value="F:iron-sulfur cluster binding"/>
    <property type="evidence" value="ECO:0007669"/>
    <property type="project" value="UniProtKB-KW"/>
</dbReference>
<gene>
    <name evidence="7" type="ORF">SAMN05660293_03648</name>
</gene>
<dbReference type="OrthoDB" id="9808591at2"/>
<evidence type="ECO:0000259" key="6">
    <source>
        <dbReference type="Pfam" id="PF04055"/>
    </source>
</evidence>
<dbReference type="CDD" id="cd01335">
    <property type="entry name" value="Radical_SAM"/>
    <property type="match status" value="1"/>
</dbReference>
<dbReference type="SFLD" id="SFLDG01386">
    <property type="entry name" value="main_SPASM_domain-containing"/>
    <property type="match status" value="1"/>
</dbReference>
<dbReference type="PANTHER" id="PTHR43273:SF8">
    <property type="entry name" value="RADICAL SAM DOMAIN PROTEIN"/>
    <property type="match status" value="1"/>
</dbReference>
<reference evidence="8" key="1">
    <citation type="submission" date="2017-02" db="EMBL/GenBank/DDBJ databases">
        <authorList>
            <person name="Varghese N."/>
            <person name="Submissions S."/>
        </authorList>
    </citation>
    <scope>NUCLEOTIDE SEQUENCE [LARGE SCALE GENOMIC DNA]</scope>
    <source>
        <strain evidence="8">DSM 22270</strain>
    </source>
</reference>
<sequence length="498" mass="56835">MKNIISNTYSRKFRGISTFESEAESIYFLLPFKFHSISIDREVLVNEIGDYLIVPQGTAKAIVHREIDFSSNLYRDLVANFFISPTPVPELLNVISTRYRTKKKSLGSFTSLHIFVVTLRCNHSCHYCQVSRAAESKSEFDISYKDLDAGINHMFLSPSEELTVEFQGGEPLLAFDKVRYAVERIQLLNEDFKKEISYVICTNSTILNDEILLFCKNYNILISTSLDGPAFIHNANRFKSGRASYDLVIEGIDRTRQALGHDKVSALMTTTALSLKYPKEIIDNYVENGFGNIFLRPISPYGFALKNQKKNHYQTAEFLDFYKQGLEHILNLNAQGVFFKEDYTSIILQKILTPFTENYVDLQSPTGLVSSVIVFNYDGFVYASDESRMLAEIKDYTFQLGHVTQPYEELFLGDKAKQILNNGVAECLAGCSDCAFLTYCGADPVLHYATQNDMQGHRAFSIFCKKNMEIIRYLFEMLDIRKGYVESTFQSWIHKPAA</sequence>
<evidence type="ECO:0000256" key="4">
    <source>
        <dbReference type="ARBA" id="ARBA00023004"/>
    </source>
</evidence>
<dbReference type="InterPro" id="IPR007197">
    <property type="entry name" value="rSAM"/>
</dbReference>
<dbReference type="InterPro" id="IPR013785">
    <property type="entry name" value="Aldolase_TIM"/>
</dbReference>
<dbReference type="GO" id="GO:0016491">
    <property type="term" value="F:oxidoreductase activity"/>
    <property type="evidence" value="ECO:0007669"/>
    <property type="project" value="InterPro"/>
</dbReference>
<dbReference type="Proteomes" id="UP000190897">
    <property type="component" value="Unassembled WGS sequence"/>
</dbReference>